<keyword evidence="6 9" id="KW-1133">Transmembrane helix</keyword>
<evidence type="ECO:0000256" key="5">
    <source>
        <dbReference type="ARBA" id="ARBA00022692"/>
    </source>
</evidence>
<comment type="caution">
    <text evidence="11">The sequence shown here is derived from an EMBL/GenBank/DDBJ whole genome shotgun (WGS) entry which is preliminary data.</text>
</comment>
<comment type="subunit">
    <text evidence="9">The complex comprises the extracytoplasmic solute receptor protein and the two transmembrane proteins.</text>
</comment>
<dbReference type="InterPro" id="IPR007387">
    <property type="entry name" value="TRAP_DctQ"/>
</dbReference>
<feature type="domain" description="Tripartite ATP-independent periplasmic transporters DctQ component" evidence="10">
    <location>
        <begin position="24"/>
        <end position="151"/>
    </location>
</feature>
<keyword evidence="4 9" id="KW-0997">Cell inner membrane</keyword>
<dbReference type="OrthoDB" id="4964541at2"/>
<evidence type="ECO:0000256" key="4">
    <source>
        <dbReference type="ARBA" id="ARBA00022519"/>
    </source>
</evidence>
<protein>
    <recommendedName>
        <fullName evidence="9">TRAP transporter small permease protein</fullName>
    </recommendedName>
</protein>
<feature type="transmembrane region" description="Helical" evidence="9">
    <location>
        <begin position="125"/>
        <end position="144"/>
    </location>
</feature>
<evidence type="ECO:0000256" key="2">
    <source>
        <dbReference type="ARBA" id="ARBA00022448"/>
    </source>
</evidence>
<dbReference type="GO" id="GO:0015740">
    <property type="term" value="P:C4-dicarboxylate transport"/>
    <property type="evidence" value="ECO:0007669"/>
    <property type="project" value="TreeGrafter"/>
</dbReference>
<dbReference type="Proteomes" id="UP000068382">
    <property type="component" value="Unassembled WGS sequence"/>
</dbReference>
<dbReference type="InterPro" id="IPR055348">
    <property type="entry name" value="DctQ"/>
</dbReference>
<feature type="transmembrane region" description="Helical" evidence="9">
    <location>
        <begin position="86"/>
        <end position="105"/>
    </location>
</feature>
<dbReference type="PANTHER" id="PTHR35011">
    <property type="entry name" value="2,3-DIKETO-L-GULONATE TRAP TRANSPORTER SMALL PERMEASE PROTEIN YIAM"/>
    <property type="match status" value="1"/>
</dbReference>
<keyword evidence="5 9" id="KW-0812">Transmembrane</keyword>
<dbReference type="AlphaFoldDB" id="A0A132C1Q0"/>
<dbReference type="GO" id="GO:0022857">
    <property type="term" value="F:transmembrane transporter activity"/>
    <property type="evidence" value="ECO:0007669"/>
    <property type="project" value="UniProtKB-UniRule"/>
</dbReference>
<feature type="transmembrane region" description="Helical" evidence="9">
    <location>
        <begin position="12"/>
        <end position="35"/>
    </location>
</feature>
<name>A0A132C1Q0_9RHOB</name>
<dbReference type="RefSeq" id="WP_068240001.1">
    <property type="nucleotide sequence ID" value="NZ_LPUY01000012.1"/>
</dbReference>
<proteinExistence type="inferred from homology"/>
<keyword evidence="3" id="KW-1003">Cell membrane</keyword>
<evidence type="ECO:0000256" key="3">
    <source>
        <dbReference type="ARBA" id="ARBA00022475"/>
    </source>
</evidence>
<reference evidence="11 12" key="1">
    <citation type="submission" date="2015-12" db="EMBL/GenBank/DDBJ databases">
        <title>Genome sequence of the marine Rhodobacteraceae strain O3.65, Candidatus Tritonibacter horizontis.</title>
        <authorList>
            <person name="Poehlein A."/>
            <person name="Giebel H.A."/>
            <person name="Voget S."/>
            <person name="Brinkhoff T."/>
        </authorList>
    </citation>
    <scope>NUCLEOTIDE SEQUENCE [LARGE SCALE GENOMIC DNA]</scope>
    <source>
        <strain evidence="11 12">O3.65</strain>
    </source>
</reference>
<comment type="function">
    <text evidence="9">Part of the tripartite ATP-independent periplasmic (TRAP) transport system.</text>
</comment>
<accession>A0A132C1Q0</accession>
<sequence length="157" mass="17210">MKQLDHLIGHLLRAVPIACLGALFTLLFVNVVARTLQLAGFAWFDEIVQGLFAWMVFAGAAALWREHGHFQVLWLVEVLSPGPARALRVLIALLALCFLVTMTWHGATLTAKARALTPILGLPTSYFYAAIPVSGAVMIAYALADLFRLLRQKDPSV</sequence>
<gene>
    <name evidence="11" type="primary">yiaM_1</name>
    <name evidence="11" type="ORF">TRIHO_04190</name>
</gene>
<evidence type="ECO:0000313" key="11">
    <source>
        <dbReference type="EMBL" id="KUP94493.1"/>
    </source>
</evidence>
<evidence type="ECO:0000256" key="7">
    <source>
        <dbReference type="ARBA" id="ARBA00023136"/>
    </source>
</evidence>
<feature type="transmembrane region" description="Helical" evidence="9">
    <location>
        <begin position="47"/>
        <end position="65"/>
    </location>
</feature>
<evidence type="ECO:0000256" key="9">
    <source>
        <dbReference type="RuleBase" id="RU369079"/>
    </source>
</evidence>
<organism evidence="11 12">
    <name type="scientific">Tritonibacter horizontis</name>
    <dbReference type="NCBI Taxonomy" id="1768241"/>
    <lineage>
        <taxon>Bacteria</taxon>
        <taxon>Pseudomonadati</taxon>
        <taxon>Pseudomonadota</taxon>
        <taxon>Alphaproteobacteria</taxon>
        <taxon>Rhodobacterales</taxon>
        <taxon>Paracoccaceae</taxon>
        <taxon>Tritonibacter</taxon>
    </lineage>
</organism>
<comment type="subcellular location">
    <subcellularLocation>
        <location evidence="1 9">Cell inner membrane</location>
        <topology evidence="1 9">Multi-pass membrane protein</topology>
    </subcellularLocation>
</comment>
<keyword evidence="12" id="KW-1185">Reference proteome</keyword>
<evidence type="ECO:0000313" key="12">
    <source>
        <dbReference type="Proteomes" id="UP000068382"/>
    </source>
</evidence>
<comment type="similarity">
    <text evidence="8 9">Belongs to the TRAP transporter small permease family.</text>
</comment>
<evidence type="ECO:0000256" key="8">
    <source>
        <dbReference type="ARBA" id="ARBA00038436"/>
    </source>
</evidence>
<keyword evidence="7 9" id="KW-0472">Membrane</keyword>
<dbReference type="EMBL" id="LPUY01000012">
    <property type="protein sequence ID" value="KUP94493.1"/>
    <property type="molecule type" value="Genomic_DNA"/>
</dbReference>
<dbReference type="Pfam" id="PF04290">
    <property type="entry name" value="DctQ"/>
    <property type="match status" value="1"/>
</dbReference>
<keyword evidence="2 9" id="KW-0813">Transport</keyword>
<evidence type="ECO:0000259" key="10">
    <source>
        <dbReference type="Pfam" id="PF04290"/>
    </source>
</evidence>
<dbReference type="PANTHER" id="PTHR35011:SF2">
    <property type="entry name" value="2,3-DIKETO-L-GULONATE TRAP TRANSPORTER SMALL PERMEASE PROTEIN YIAM"/>
    <property type="match status" value="1"/>
</dbReference>
<evidence type="ECO:0000256" key="6">
    <source>
        <dbReference type="ARBA" id="ARBA00022989"/>
    </source>
</evidence>
<dbReference type="GO" id="GO:0005886">
    <property type="term" value="C:plasma membrane"/>
    <property type="evidence" value="ECO:0007669"/>
    <property type="project" value="UniProtKB-SubCell"/>
</dbReference>
<evidence type="ECO:0000256" key="1">
    <source>
        <dbReference type="ARBA" id="ARBA00004429"/>
    </source>
</evidence>